<dbReference type="Pfam" id="PF02310">
    <property type="entry name" value="B12-binding"/>
    <property type="match status" value="1"/>
</dbReference>
<dbReference type="InterPro" id="IPR007197">
    <property type="entry name" value="rSAM"/>
</dbReference>
<sequence>MTSKQPLIIYLAHLDHPNFIHRIAVPYNIACIASYCKSKFGKDIEISLFTNVENLMESMRTKPPHILGLSFYMWNVNLVQQVIECCRQTNPDTITVIGGPSVSRILDSYKKLLSQNRGLDIVSLDHGEKTFADIICRTLSVGMNRKMIFDNPIAGCVSRLNGSKSIVRGPDIKDMKGLEKTPSPYLEGYLDKFLEMGEWPMLETNRGCPYLCTFCERGDTYFNKLMIRDEDTIYEELAYLAKYSKVRKLIITDSNFGIMGERDLRIIQKIEEMHHSINFPSMITDVAAPKVETQYSIESM</sequence>
<organism evidence="7">
    <name type="scientific">marine metagenome</name>
    <dbReference type="NCBI Taxonomy" id="408172"/>
    <lineage>
        <taxon>unclassified sequences</taxon>
        <taxon>metagenomes</taxon>
        <taxon>ecological metagenomes</taxon>
    </lineage>
</organism>
<protein>
    <recommendedName>
        <fullName evidence="6">B12-binding domain-containing protein</fullName>
    </recommendedName>
</protein>
<evidence type="ECO:0000256" key="5">
    <source>
        <dbReference type="ARBA" id="ARBA00023014"/>
    </source>
</evidence>
<dbReference type="GO" id="GO:0046872">
    <property type="term" value="F:metal ion binding"/>
    <property type="evidence" value="ECO:0007669"/>
    <property type="project" value="UniProtKB-KW"/>
</dbReference>
<dbReference type="InterPro" id="IPR013785">
    <property type="entry name" value="Aldolase_TIM"/>
</dbReference>
<feature type="non-terminal residue" evidence="7">
    <location>
        <position position="1"/>
    </location>
</feature>
<dbReference type="InterPro" id="IPR036724">
    <property type="entry name" value="Cobalamin-bd_sf"/>
</dbReference>
<accession>A0A382IZW1</accession>
<dbReference type="Gene3D" id="3.20.20.70">
    <property type="entry name" value="Aldolase class I"/>
    <property type="match status" value="1"/>
</dbReference>
<keyword evidence="5" id="KW-0411">Iron-sulfur</keyword>
<dbReference type="InterPro" id="IPR058240">
    <property type="entry name" value="rSAM_sf"/>
</dbReference>
<dbReference type="GO" id="GO:0031419">
    <property type="term" value="F:cobalamin binding"/>
    <property type="evidence" value="ECO:0007669"/>
    <property type="project" value="InterPro"/>
</dbReference>
<dbReference type="SUPFAM" id="SSF52242">
    <property type="entry name" value="Cobalamin (vitamin B12)-binding domain"/>
    <property type="match status" value="1"/>
</dbReference>
<evidence type="ECO:0000256" key="1">
    <source>
        <dbReference type="ARBA" id="ARBA00001966"/>
    </source>
</evidence>
<dbReference type="InterPro" id="IPR006158">
    <property type="entry name" value="Cobalamin-bd"/>
</dbReference>
<evidence type="ECO:0000256" key="4">
    <source>
        <dbReference type="ARBA" id="ARBA00023004"/>
    </source>
</evidence>
<dbReference type="InterPro" id="IPR051198">
    <property type="entry name" value="BchE-like"/>
</dbReference>
<evidence type="ECO:0000256" key="3">
    <source>
        <dbReference type="ARBA" id="ARBA00022723"/>
    </source>
</evidence>
<proteinExistence type="predicted"/>
<dbReference type="PANTHER" id="PTHR43409">
    <property type="entry name" value="ANAEROBIC MAGNESIUM-PROTOPORPHYRIN IX MONOMETHYL ESTER CYCLASE-RELATED"/>
    <property type="match status" value="1"/>
</dbReference>
<comment type="cofactor">
    <cofactor evidence="1">
        <name>[4Fe-4S] cluster</name>
        <dbReference type="ChEBI" id="CHEBI:49883"/>
    </cofactor>
</comment>
<reference evidence="7" key="1">
    <citation type="submission" date="2018-05" db="EMBL/GenBank/DDBJ databases">
        <authorList>
            <person name="Lanie J.A."/>
            <person name="Ng W.-L."/>
            <person name="Kazmierczak K.M."/>
            <person name="Andrzejewski T.M."/>
            <person name="Davidsen T.M."/>
            <person name="Wayne K.J."/>
            <person name="Tettelin H."/>
            <person name="Glass J.I."/>
            <person name="Rusch D."/>
            <person name="Podicherti R."/>
            <person name="Tsui H.-C.T."/>
            <person name="Winkler M.E."/>
        </authorList>
    </citation>
    <scope>NUCLEOTIDE SEQUENCE</scope>
</reference>
<dbReference type="PROSITE" id="PS51332">
    <property type="entry name" value="B12_BINDING"/>
    <property type="match status" value="1"/>
</dbReference>
<dbReference type="AlphaFoldDB" id="A0A382IZW1"/>
<keyword evidence="4" id="KW-0408">Iron</keyword>
<evidence type="ECO:0000313" key="7">
    <source>
        <dbReference type="EMBL" id="SVC05354.1"/>
    </source>
</evidence>
<feature type="domain" description="B12-binding" evidence="6">
    <location>
        <begin position="4"/>
        <end position="145"/>
    </location>
</feature>
<name>A0A382IZW1_9ZZZZ</name>
<gene>
    <name evidence="7" type="ORF">METZ01_LOCUS258208</name>
</gene>
<dbReference type="Gene3D" id="3.40.50.280">
    <property type="entry name" value="Cobalamin-binding domain"/>
    <property type="match status" value="1"/>
</dbReference>
<keyword evidence="2" id="KW-0949">S-adenosyl-L-methionine</keyword>
<dbReference type="SFLD" id="SFLDS00029">
    <property type="entry name" value="Radical_SAM"/>
    <property type="match status" value="1"/>
</dbReference>
<dbReference type="SFLD" id="SFLDG01082">
    <property type="entry name" value="B12-binding_domain_containing"/>
    <property type="match status" value="1"/>
</dbReference>
<evidence type="ECO:0000259" key="6">
    <source>
        <dbReference type="PROSITE" id="PS51332"/>
    </source>
</evidence>
<keyword evidence="3" id="KW-0479">Metal-binding</keyword>
<evidence type="ECO:0000256" key="2">
    <source>
        <dbReference type="ARBA" id="ARBA00022691"/>
    </source>
</evidence>
<dbReference type="SUPFAM" id="SSF102114">
    <property type="entry name" value="Radical SAM enzymes"/>
    <property type="match status" value="1"/>
</dbReference>
<feature type="non-terminal residue" evidence="7">
    <location>
        <position position="300"/>
    </location>
</feature>
<dbReference type="GO" id="GO:0051536">
    <property type="term" value="F:iron-sulfur cluster binding"/>
    <property type="evidence" value="ECO:0007669"/>
    <property type="project" value="UniProtKB-KW"/>
</dbReference>
<dbReference type="GO" id="GO:0003824">
    <property type="term" value="F:catalytic activity"/>
    <property type="evidence" value="ECO:0007669"/>
    <property type="project" value="InterPro"/>
</dbReference>
<dbReference type="EMBL" id="UINC01070869">
    <property type="protein sequence ID" value="SVC05354.1"/>
    <property type="molecule type" value="Genomic_DNA"/>
</dbReference>